<proteinExistence type="predicted"/>
<dbReference type="EMBL" id="BRXX01000344">
    <property type="protein sequence ID" value="GMI06295.1"/>
    <property type="molecule type" value="Genomic_DNA"/>
</dbReference>
<keyword evidence="1" id="KW-0472">Membrane</keyword>
<keyword evidence="1" id="KW-0812">Transmembrane</keyword>
<comment type="caution">
    <text evidence="2">The sequence shown here is derived from an EMBL/GenBank/DDBJ whole genome shotgun (WGS) entry which is preliminary data.</text>
</comment>
<keyword evidence="1" id="KW-1133">Transmembrane helix</keyword>
<dbReference type="Proteomes" id="UP001165160">
    <property type="component" value="Unassembled WGS sequence"/>
</dbReference>
<sequence>MKTSDPDSNLPLNALINFIAVSGFAAAGYFDVKKGKELEGKVDDKFARKLKVKEEEMEAKIVWNGVKDEKVVMNGGEFSLKELNSKRLSIVFISGSPSYLKETLLSAKLSKNVIKTNGLILSLPSNKSFEKVEEYVGYYSSSISKVMDVEVKKAKEQGAKVEEGVVVVLGKNGKVVRRGIGRVDWRKIGEDCLEKE</sequence>
<organism evidence="2 3">
    <name type="scientific">Triparma verrucosa</name>
    <dbReference type="NCBI Taxonomy" id="1606542"/>
    <lineage>
        <taxon>Eukaryota</taxon>
        <taxon>Sar</taxon>
        <taxon>Stramenopiles</taxon>
        <taxon>Ochrophyta</taxon>
        <taxon>Bolidophyceae</taxon>
        <taxon>Parmales</taxon>
        <taxon>Triparmaceae</taxon>
        <taxon>Triparma</taxon>
    </lineage>
</organism>
<reference evidence="3" key="1">
    <citation type="journal article" date="2023" name="Commun. Biol.">
        <title>Genome analysis of Parmales, the sister group of diatoms, reveals the evolutionary specialization of diatoms from phago-mixotrophs to photoautotrophs.</title>
        <authorList>
            <person name="Ban H."/>
            <person name="Sato S."/>
            <person name="Yoshikawa S."/>
            <person name="Yamada K."/>
            <person name="Nakamura Y."/>
            <person name="Ichinomiya M."/>
            <person name="Sato N."/>
            <person name="Blanc-Mathieu R."/>
            <person name="Endo H."/>
            <person name="Kuwata A."/>
            <person name="Ogata H."/>
        </authorList>
    </citation>
    <scope>NUCLEOTIDE SEQUENCE [LARGE SCALE GENOMIC DNA]</scope>
    <source>
        <strain evidence="3">NIES 3699</strain>
    </source>
</reference>
<evidence type="ECO:0000313" key="2">
    <source>
        <dbReference type="EMBL" id="GMI06295.1"/>
    </source>
</evidence>
<gene>
    <name evidence="2" type="ORF">TrVE_jg13530</name>
</gene>
<protein>
    <submittedName>
        <fullName evidence="2">Uncharacterized protein</fullName>
    </submittedName>
</protein>
<accession>A0A9W7F7L1</accession>
<feature type="transmembrane region" description="Helical" evidence="1">
    <location>
        <begin position="12"/>
        <end position="32"/>
    </location>
</feature>
<name>A0A9W7F7L1_9STRA</name>
<evidence type="ECO:0000313" key="3">
    <source>
        <dbReference type="Proteomes" id="UP001165160"/>
    </source>
</evidence>
<dbReference type="AlphaFoldDB" id="A0A9W7F7L1"/>
<evidence type="ECO:0000256" key="1">
    <source>
        <dbReference type="SAM" id="Phobius"/>
    </source>
</evidence>
<keyword evidence="3" id="KW-1185">Reference proteome</keyword>